<feature type="signal peptide" evidence="3">
    <location>
        <begin position="1"/>
        <end position="19"/>
    </location>
</feature>
<dbReference type="Gene3D" id="3.30.420.40">
    <property type="match status" value="1"/>
</dbReference>
<evidence type="ECO:0000256" key="2">
    <source>
        <dbReference type="ARBA" id="ARBA00022801"/>
    </source>
</evidence>
<comment type="caution">
    <text evidence="4">The sequence shown here is derived from an EMBL/GenBank/DDBJ whole genome shotgun (WGS) entry which is preliminary data.</text>
</comment>
<sequence>MASRLAASLALLFLLGSVAVLIAVAVVQVHKTSYESAGMRYGMVLDAGSSRTTLYLYQWPAEKENDTGVVNRNSGAWLKVLVSLALARTQLRTIKPGSH</sequence>
<dbReference type="Pfam" id="PF01150">
    <property type="entry name" value="GDA1_CD39"/>
    <property type="match status" value="1"/>
</dbReference>
<reference evidence="4" key="1">
    <citation type="submission" date="2021-01" db="EMBL/GenBank/DDBJ databases">
        <authorList>
            <person name="Zahm M."/>
            <person name="Roques C."/>
            <person name="Cabau C."/>
            <person name="Klopp C."/>
            <person name="Donnadieu C."/>
            <person name="Jouanno E."/>
            <person name="Lampietro C."/>
            <person name="Louis A."/>
            <person name="Herpin A."/>
            <person name="Echchiki A."/>
            <person name="Berthelot C."/>
            <person name="Parey E."/>
            <person name="Roest-Crollius H."/>
            <person name="Braasch I."/>
            <person name="Postlethwait J."/>
            <person name="Bobe J."/>
            <person name="Montfort J."/>
            <person name="Bouchez O."/>
            <person name="Begum T."/>
            <person name="Mejri S."/>
            <person name="Adams A."/>
            <person name="Chen W.-J."/>
            <person name="Guiguen Y."/>
        </authorList>
    </citation>
    <scope>NUCLEOTIDE SEQUENCE</scope>
    <source>
        <tissue evidence="4">Blood</tissue>
    </source>
</reference>
<keyword evidence="3" id="KW-0732">Signal</keyword>
<organism evidence="4 5">
    <name type="scientific">Albula goreensis</name>
    <dbReference type="NCBI Taxonomy" id="1534307"/>
    <lineage>
        <taxon>Eukaryota</taxon>
        <taxon>Metazoa</taxon>
        <taxon>Chordata</taxon>
        <taxon>Craniata</taxon>
        <taxon>Vertebrata</taxon>
        <taxon>Euteleostomi</taxon>
        <taxon>Actinopterygii</taxon>
        <taxon>Neopterygii</taxon>
        <taxon>Teleostei</taxon>
        <taxon>Albuliformes</taxon>
        <taxon>Albulidae</taxon>
        <taxon>Albula</taxon>
    </lineage>
</organism>
<name>A0A8T3CSL9_9TELE</name>
<gene>
    <name evidence="4" type="ORF">AGOR_G00206260</name>
</gene>
<accession>A0A8T3CSL9</accession>
<evidence type="ECO:0000313" key="4">
    <source>
        <dbReference type="EMBL" id="KAI1885675.1"/>
    </source>
</evidence>
<dbReference type="GO" id="GO:0016787">
    <property type="term" value="F:hydrolase activity"/>
    <property type="evidence" value="ECO:0007669"/>
    <property type="project" value="UniProtKB-KW"/>
</dbReference>
<dbReference type="AlphaFoldDB" id="A0A8T3CSL9"/>
<comment type="similarity">
    <text evidence="1">Belongs to the GDA1/CD39 NTPase family.</text>
</comment>
<feature type="chain" id="PRO_5035842472" evidence="3">
    <location>
        <begin position="20"/>
        <end position="99"/>
    </location>
</feature>
<evidence type="ECO:0000256" key="1">
    <source>
        <dbReference type="ARBA" id="ARBA00009283"/>
    </source>
</evidence>
<proteinExistence type="inferred from homology"/>
<dbReference type="OrthoDB" id="6372431at2759"/>
<keyword evidence="2" id="KW-0378">Hydrolase</keyword>
<dbReference type="Proteomes" id="UP000829720">
    <property type="component" value="Unassembled WGS sequence"/>
</dbReference>
<keyword evidence="5" id="KW-1185">Reference proteome</keyword>
<protein>
    <submittedName>
        <fullName evidence="4">Uncharacterized protein</fullName>
    </submittedName>
</protein>
<dbReference type="InterPro" id="IPR000407">
    <property type="entry name" value="GDA1_CD39_NTPase"/>
</dbReference>
<evidence type="ECO:0000256" key="3">
    <source>
        <dbReference type="SAM" id="SignalP"/>
    </source>
</evidence>
<evidence type="ECO:0000313" key="5">
    <source>
        <dbReference type="Proteomes" id="UP000829720"/>
    </source>
</evidence>
<dbReference type="EMBL" id="JAERUA010000020">
    <property type="protein sequence ID" value="KAI1885675.1"/>
    <property type="molecule type" value="Genomic_DNA"/>
</dbReference>